<dbReference type="PANTHER" id="PTHR28026:SF9">
    <property type="entry name" value="2-HYDROXY-PALMITIC ACID DIOXYGENASE MPO1"/>
    <property type="match status" value="1"/>
</dbReference>
<keyword evidence="1" id="KW-1133">Transmembrane helix</keyword>
<organism evidence="2 3">
    <name type="scientific">Massilia hydrophila</name>
    <dbReference type="NCBI Taxonomy" id="3044279"/>
    <lineage>
        <taxon>Bacteria</taxon>
        <taxon>Pseudomonadati</taxon>
        <taxon>Pseudomonadota</taxon>
        <taxon>Betaproteobacteria</taxon>
        <taxon>Burkholderiales</taxon>
        <taxon>Oxalobacteraceae</taxon>
        <taxon>Telluria group</taxon>
        <taxon>Massilia</taxon>
    </lineage>
</organism>
<comment type="caution">
    <text evidence="2">The sequence shown here is derived from an EMBL/GenBank/DDBJ whole genome shotgun (WGS) entry which is preliminary data.</text>
</comment>
<name>A0ABS7YBX8_9BURK</name>
<feature type="transmembrane region" description="Helical" evidence="1">
    <location>
        <begin position="32"/>
        <end position="63"/>
    </location>
</feature>
<proteinExistence type="predicted"/>
<dbReference type="Proteomes" id="UP001198602">
    <property type="component" value="Unassembled WGS sequence"/>
</dbReference>
<keyword evidence="1" id="KW-0472">Membrane</keyword>
<keyword evidence="3" id="KW-1185">Reference proteome</keyword>
<sequence length="152" mass="17149">MDHSPEFHQRARAIDALLARYAESHRNHTNEIIHFVCIPLIVLSLLGLLWAIHPVLAVAVTLASLYYYTKLSRQFALGMGVMSALMLGILALMPPMTVLPVSIAVFVVAWIGQFIGHKIEGKKPSFFEDLRFLLIGPLFVLSFLYRRLNLAY</sequence>
<protein>
    <submittedName>
        <fullName evidence="2">DUF962 domain-containing protein</fullName>
    </submittedName>
</protein>
<dbReference type="EMBL" id="JAHYBX010000004">
    <property type="protein sequence ID" value="MCA1856888.1"/>
    <property type="molecule type" value="Genomic_DNA"/>
</dbReference>
<feature type="transmembrane region" description="Helical" evidence="1">
    <location>
        <begin position="75"/>
        <end position="93"/>
    </location>
</feature>
<gene>
    <name evidence="2" type="ORF">LE190_13260</name>
</gene>
<dbReference type="PANTHER" id="PTHR28026">
    <property type="entry name" value="DUF962 DOMAIN PROTEIN (AFU_ORTHOLOGUE AFUA_8G05310)"/>
    <property type="match status" value="1"/>
</dbReference>
<reference evidence="2 3" key="1">
    <citation type="submission" date="2021-07" db="EMBL/GenBank/DDBJ databases">
        <title>Characterization of Violacein-producing bacteria and related species.</title>
        <authorList>
            <person name="Wilson H.S."/>
            <person name="De Leon M.E."/>
        </authorList>
    </citation>
    <scope>NUCLEOTIDE SEQUENCE [LARGE SCALE GENOMIC DNA]</scope>
    <source>
        <strain evidence="2 3">HSC-2F05</strain>
    </source>
</reference>
<dbReference type="InterPro" id="IPR009305">
    <property type="entry name" value="Mpo1-like"/>
</dbReference>
<dbReference type="RefSeq" id="WP_225239140.1">
    <property type="nucleotide sequence ID" value="NZ_JAHYBX010000004.1"/>
</dbReference>
<dbReference type="Pfam" id="PF06127">
    <property type="entry name" value="Mpo1-like"/>
    <property type="match status" value="1"/>
</dbReference>
<feature type="transmembrane region" description="Helical" evidence="1">
    <location>
        <begin position="99"/>
        <end position="117"/>
    </location>
</feature>
<evidence type="ECO:0000256" key="1">
    <source>
        <dbReference type="SAM" id="Phobius"/>
    </source>
</evidence>
<accession>A0ABS7YBX8</accession>
<evidence type="ECO:0000313" key="3">
    <source>
        <dbReference type="Proteomes" id="UP001198602"/>
    </source>
</evidence>
<keyword evidence="1" id="KW-0812">Transmembrane</keyword>
<evidence type="ECO:0000313" key="2">
    <source>
        <dbReference type="EMBL" id="MCA1856888.1"/>
    </source>
</evidence>
<feature type="transmembrane region" description="Helical" evidence="1">
    <location>
        <begin position="129"/>
        <end position="148"/>
    </location>
</feature>